<dbReference type="RefSeq" id="WP_342161377.1">
    <property type="nucleotide sequence ID" value="NZ_JBCDNA010000003.1"/>
</dbReference>
<dbReference type="InterPro" id="IPR029032">
    <property type="entry name" value="AhpD-like"/>
</dbReference>
<comment type="caution">
    <text evidence="2">The sequence shown here is derived from an EMBL/GenBank/DDBJ whole genome shotgun (WGS) entry which is preliminary data.</text>
</comment>
<accession>A0ABU9L453</accession>
<evidence type="ECO:0000313" key="2">
    <source>
        <dbReference type="EMBL" id="MEL4457216.1"/>
    </source>
</evidence>
<dbReference type="Proteomes" id="UP001474120">
    <property type="component" value="Unassembled WGS sequence"/>
</dbReference>
<sequence length="143" mass="16085">MLFLITANLSAQETEAYKKAKTEIEQTFGAFPSWFAAYPEHALPEAWELYKTLKGPKSSISSKNAELIQLAVASQIPCVYCVYFHRISAKAFGATDEEINEAIALGAETRHWSMILQGSGISFEEFKAEFDEAMKYMAEKEKK</sequence>
<evidence type="ECO:0000259" key="1">
    <source>
        <dbReference type="Pfam" id="PF02627"/>
    </source>
</evidence>
<dbReference type="SUPFAM" id="SSF69118">
    <property type="entry name" value="AhpD-like"/>
    <property type="match status" value="1"/>
</dbReference>
<keyword evidence="3" id="KW-1185">Reference proteome</keyword>
<dbReference type="InterPro" id="IPR004675">
    <property type="entry name" value="AhpD_core"/>
</dbReference>
<dbReference type="NCBIfam" id="TIGR00778">
    <property type="entry name" value="ahpD_dom"/>
    <property type="match status" value="1"/>
</dbReference>
<dbReference type="InterPro" id="IPR003779">
    <property type="entry name" value="CMD-like"/>
</dbReference>
<feature type="domain" description="Carboxymuconolactone decarboxylase-like" evidence="1">
    <location>
        <begin position="45"/>
        <end position="112"/>
    </location>
</feature>
<organism evidence="2 3">
    <name type="scientific">Lutimonas vermicola</name>
    <dbReference type="NCBI Taxonomy" id="414288"/>
    <lineage>
        <taxon>Bacteria</taxon>
        <taxon>Pseudomonadati</taxon>
        <taxon>Bacteroidota</taxon>
        <taxon>Flavobacteriia</taxon>
        <taxon>Flavobacteriales</taxon>
        <taxon>Flavobacteriaceae</taxon>
        <taxon>Lutimonas</taxon>
    </lineage>
</organism>
<dbReference type="Gene3D" id="1.20.1290.10">
    <property type="entry name" value="AhpD-like"/>
    <property type="match status" value="1"/>
</dbReference>
<dbReference type="Pfam" id="PF02627">
    <property type="entry name" value="CMD"/>
    <property type="match status" value="1"/>
</dbReference>
<reference evidence="2 3" key="1">
    <citation type="submission" date="2024-04" db="EMBL/GenBank/DDBJ databases">
        <title>whole genome sequencing of Lutimonas vermicola strain IMCC1616.</title>
        <authorList>
            <person name="Bae S.S."/>
        </authorList>
    </citation>
    <scope>NUCLEOTIDE SEQUENCE [LARGE SCALE GENOMIC DNA]</scope>
    <source>
        <strain evidence="2 3">IMCC1616</strain>
    </source>
</reference>
<gene>
    <name evidence="2" type="ORF">AABB81_15010</name>
</gene>
<dbReference type="EMBL" id="JBCDNA010000003">
    <property type="protein sequence ID" value="MEL4457216.1"/>
    <property type="molecule type" value="Genomic_DNA"/>
</dbReference>
<evidence type="ECO:0000313" key="3">
    <source>
        <dbReference type="Proteomes" id="UP001474120"/>
    </source>
</evidence>
<name>A0ABU9L453_9FLAO</name>
<protein>
    <submittedName>
        <fullName evidence="2">Carboxymuconolactone decarboxylase family protein</fullName>
    </submittedName>
</protein>
<proteinExistence type="predicted"/>